<name>A0ABP1E9Q3_9APHY</name>
<reference evidence="3" key="1">
    <citation type="submission" date="2024-04" db="EMBL/GenBank/DDBJ databases">
        <authorList>
            <person name="Shaw F."/>
            <person name="Minotto A."/>
        </authorList>
    </citation>
    <scope>NUCLEOTIDE SEQUENCE [LARGE SCALE GENOMIC DNA]</scope>
</reference>
<feature type="compositionally biased region" description="Pro residues" evidence="1">
    <location>
        <begin position="527"/>
        <end position="539"/>
    </location>
</feature>
<evidence type="ECO:0000313" key="3">
    <source>
        <dbReference type="Proteomes" id="UP001497453"/>
    </source>
</evidence>
<protein>
    <submittedName>
        <fullName evidence="2">Uncharacterized protein</fullName>
    </submittedName>
</protein>
<evidence type="ECO:0000256" key="1">
    <source>
        <dbReference type="SAM" id="MobiDB-lite"/>
    </source>
</evidence>
<feature type="region of interest" description="Disordered" evidence="1">
    <location>
        <begin position="297"/>
        <end position="358"/>
    </location>
</feature>
<sequence length="853" mass="90211">MSRPDSRSSIDTVAAAEALDLFDEQGLSSPSSKSSKLFLGSSPRHRSLRNIKQSLSRRDSPTLPWRRASTDSVQQRTVTPTRSRTASASQVKRPDSPDIDTILKKTPRPRRSSSSVFPAASLATKGRSRSQSTLSLRSAAKKDKLPFGDTDSVLDDYNTLLEKLENDSDSDNVEGSESDSSIDVHTPLPHLMFRDGLLSPRSKLLPQDLRETISYVAGTTNDRSQSVLSVVSAGSVMTKSGLQKDPRDTERRRVRHRDGQLLRAGMGLTTGLGWSDSEDEDAPSALTRRLIHTTIERKRSHSNSVIPSSRPTSESFSDVTFSRFASPVSMTKPSLSHKAPQSDLRNAAASPSLRSTSVTFPTAGTKFARPMQSLDSLMSRDRADSLSSYSQGSFTRSRASSLASVATQSSHMRERTDSSASMKKGDPDSLRIATKTPTSGITSSPVATTKPSMNSSPTIPSIQTPTSTTRSRANSSAKSLNKQTRTRADSNAATTISHPQADPSLLKLRTIVKSAVVIPPGDKTPIPDSPSTPTTPLPRPRAESSASVTSRSRSGSASASSGLSKPRVVASPARRVEVVSQQTKVEASSIDHVLNAIKAGPLYTSPTISSMPLHSRAESSASTTTSSSYSTDPLKFGEGGSFTSASSSSLVSTAESSSNSGSTLSSSSVPRPLQLPQTAGLTSISRTFSQDAFTSSVSSLTSSSTSTGGSERYQRKRALSGPRPLRPAQAPQSSSSIGPQTQRTSTYPPIGVSQNSGVTYASPAPTTSPFPSAPSASPTGTSPSSPGSPRQRPALIGARMPRPRTGTGMAYRTSSFGNLQDAASRMKSIALVSNSVVDRATASTSGTVQPIRI</sequence>
<feature type="compositionally biased region" description="Acidic residues" evidence="1">
    <location>
        <begin position="167"/>
        <end position="177"/>
    </location>
</feature>
<feature type="compositionally biased region" description="Low complexity" evidence="1">
    <location>
        <begin position="112"/>
        <end position="137"/>
    </location>
</feature>
<dbReference type="EMBL" id="OZ037952">
    <property type="protein sequence ID" value="CAL1715932.1"/>
    <property type="molecule type" value="Genomic_DNA"/>
</dbReference>
<feature type="region of interest" description="Disordered" evidence="1">
    <location>
        <begin position="652"/>
        <end position="675"/>
    </location>
</feature>
<feature type="region of interest" description="Disordered" evidence="1">
    <location>
        <begin position="387"/>
        <end position="501"/>
    </location>
</feature>
<feature type="compositionally biased region" description="Polar residues" evidence="1">
    <location>
        <begin position="435"/>
        <end position="454"/>
    </location>
</feature>
<feature type="compositionally biased region" description="Polar residues" evidence="1">
    <location>
        <begin position="387"/>
        <end position="410"/>
    </location>
</feature>
<feature type="compositionally biased region" description="Low complexity" evidence="1">
    <location>
        <begin position="619"/>
        <end position="631"/>
    </location>
</feature>
<feature type="compositionally biased region" description="Low complexity" evidence="1">
    <location>
        <begin position="26"/>
        <end position="42"/>
    </location>
</feature>
<feature type="region of interest" description="Disordered" evidence="1">
    <location>
        <begin position="518"/>
        <end position="575"/>
    </location>
</feature>
<feature type="compositionally biased region" description="Low complexity" evidence="1">
    <location>
        <begin position="455"/>
        <end position="477"/>
    </location>
</feature>
<feature type="compositionally biased region" description="Low complexity" evidence="1">
    <location>
        <begin position="652"/>
        <end position="668"/>
    </location>
</feature>
<proteinExistence type="predicted"/>
<organism evidence="2 3">
    <name type="scientific">Somion occarium</name>
    <dbReference type="NCBI Taxonomy" id="3059160"/>
    <lineage>
        <taxon>Eukaryota</taxon>
        <taxon>Fungi</taxon>
        <taxon>Dikarya</taxon>
        <taxon>Basidiomycota</taxon>
        <taxon>Agaricomycotina</taxon>
        <taxon>Agaricomycetes</taxon>
        <taxon>Polyporales</taxon>
        <taxon>Cerrenaceae</taxon>
        <taxon>Somion</taxon>
    </lineage>
</organism>
<gene>
    <name evidence="2" type="ORF">GFSPODELE1_LOCUS10501</name>
</gene>
<feature type="region of interest" description="Disordered" evidence="1">
    <location>
        <begin position="612"/>
        <end position="632"/>
    </location>
</feature>
<feature type="region of interest" description="Disordered" evidence="1">
    <location>
        <begin position="694"/>
        <end position="808"/>
    </location>
</feature>
<feature type="compositionally biased region" description="Polar residues" evidence="1">
    <location>
        <begin position="730"/>
        <end position="759"/>
    </location>
</feature>
<feature type="compositionally biased region" description="Polar residues" evidence="1">
    <location>
        <begin position="302"/>
        <end position="320"/>
    </location>
</feature>
<evidence type="ECO:0000313" key="2">
    <source>
        <dbReference type="EMBL" id="CAL1715932.1"/>
    </source>
</evidence>
<feature type="compositionally biased region" description="Low complexity" evidence="1">
    <location>
        <begin position="543"/>
        <end position="564"/>
    </location>
</feature>
<feature type="region of interest" description="Disordered" evidence="1">
    <location>
        <begin position="23"/>
        <end position="137"/>
    </location>
</feature>
<feature type="compositionally biased region" description="Low complexity" evidence="1">
    <location>
        <begin position="773"/>
        <end position="789"/>
    </location>
</feature>
<accession>A0ABP1E9Q3</accession>
<feature type="compositionally biased region" description="Basic and acidic residues" evidence="1">
    <location>
        <begin position="411"/>
        <end position="429"/>
    </location>
</feature>
<keyword evidence="3" id="KW-1185">Reference proteome</keyword>
<feature type="compositionally biased region" description="Low complexity" evidence="1">
    <location>
        <begin position="694"/>
        <end position="710"/>
    </location>
</feature>
<feature type="region of interest" description="Disordered" evidence="1">
    <location>
        <begin position="234"/>
        <end position="262"/>
    </location>
</feature>
<feature type="region of interest" description="Disordered" evidence="1">
    <location>
        <begin position="165"/>
        <end position="184"/>
    </location>
</feature>
<feature type="compositionally biased region" description="Polar residues" evidence="1">
    <location>
        <begin position="478"/>
        <end position="498"/>
    </location>
</feature>
<feature type="compositionally biased region" description="Basic and acidic residues" evidence="1">
    <location>
        <begin position="242"/>
        <end position="251"/>
    </location>
</feature>
<dbReference type="Proteomes" id="UP001497453">
    <property type="component" value="Chromosome 9"/>
</dbReference>
<feature type="compositionally biased region" description="Polar residues" evidence="1">
    <location>
        <begin position="70"/>
        <end position="90"/>
    </location>
</feature>